<evidence type="ECO:0000313" key="8">
    <source>
        <dbReference type="EMBL" id="CEL99596.1"/>
    </source>
</evidence>
<dbReference type="InParanoid" id="A0A0G4EQ79"/>
<name>A0A0G4EQ79_VITBC</name>
<keyword evidence="4" id="KW-0560">Oxidoreductase</keyword>
<comment type="cofactor">
    <cofactor evidence="1">
        <name>FAD</name>
        <dbReference type="ChEBI" id="CHEBI:57692"/>
    </cofactor>
</comment>
<accession>A0A0G4EQ79</accession>
<dbReference type="GO" id="GO:0071949">
    <property type="term" value="F:FAD binding"/>
    <property type="evidence" value="ECO:0007669"/>
    <property type="project" value="InterPro"/>
</dbReference>
<dbReference type="PANTHER" id="PTHR46496:SF1">
    <property type="entry name" value="ZEAXANTHIN EPOXIDASE, CHLOROPLASTIC"/>
    <property type="match status" value="1"/>
</dbReference>
<dbReference type="GO" id="GO:0016491">
    <property type="term" value="F:oxidoreductase activity"/>
    <property type="evidence" value="ECO:0007669"/>
    <property type="project" value="UniProtKB-KW"/>
</dbReference>
<proteinExistence type="predicted"/>
<dbReference type="InterPro" id="IPR002938">
    <property type="entry name" value="FAD-bd"/>
</dbReference>
<feature type="domain" description="FAD-binding" evidence="7">
    <location>
        <begin position="122"/>
        <end position="466"/>
    </location>
</feature>
<dbReference type="PhylomeDB" id="A0A0G4EQ79"/>
<feature type="transmembrane region" description="Helical" evidence="6">
    <location>
        <begin position="499"/>
        <end position="521"/>
    </location>
</feature>
<reference evidence="8 9" key="1">
    <citation type="submission" date="2014-11" db="EMBL/GenBank/DDBJ databases">
        <authorList>
            <person name="Zhu J."/>
            <person name="Qi W."/>
            <person name="Song R."/>
        </authorList>
    </citation>
    <scope>NUCLEOTIDE SEQUENCE [LARGE SCALE GENOMIC DNA]</scope>
</reference>
<keyword evidence="6" id="KW-0472">Membrane</keyword>
<keyword evidence="6" id="KW-1133">Transmembrane helix</keyword>
<dbReference type="Proteomes" id="UP000041254">
    <property type="component" value="Unassembled WGS sequence"/>
</dbReference>
<dbReference type="EMBL" id="CDMY01000284">
    <property type="protein sequence ID" value="CEL99596.1"/>
    <property type="molecule type" value="Genomic_DNA"/>
</dbReference>
<sequence length="585" mass="64468">MAATSAACTRSVVSSPPQSDSDMSASSRRRQRGHAHLRALACCLVALMCPASAFHPRPSLASRARRGQGGRSVSSGGEELSINILRRQPPTYVEGGWTTLDLSIFGGAKEDTDTVTPERPLRVIVAGGGIGGLTLANALKKHGINYEVFEKTPEYREFGGPIQLQSNALAALEAINYVMAEEIMAAGTKTGNRINGLKHPFTNKWIAKFDTGSPAIRSGLPLTRVVDRPALQATLKHHLGPDHLHFGRSVIGYEILKNGTVAIDVSDGTRTYGDVLVGADGIWSVVRAKMMGEKWSDATKPGYETSTYSGFTVFTGVCKHRPRDVNEVAYKVYLSVDQYFVCSDVGRGRIQWYAFINQPPDTVEHMLGQAVPYLLERFTGWSLEVTDILEATLEENIQQRDLYDRPPAMQGWNKGPITILGDAAHPMMPNLGQGGCQAIEDSYQLANVLKNVKKRSRLPFALGVYGTPRLWRSAVVQGVSRLASDALSASAPLFKFPPVTIGVGAFMSFVYLPLLFTFLYMNPLSEEDRKTTMQRMSNLAEYEKGKSQHEYKTVKDAEKELDRKDAVWSRLDKEKGRFEEKPCPF</sequence>
<feature type="region of interest" description="Disordered" evidence="5">
    <location>
        <begin position="1"/>
        <end position="31"/>
    </location>
</feature>
<feature type="compositionally biased region" description="Low complexity" evidence="5">
    <location>
        <begin position="10"/>
        <end position="26"/>
    </location>
</feature>
<keyword evidence="2" id="KW-0285">Flavoprotein</keyword>
<protein>
    <recommendedName>
        <fullName evidence="7">FAD-binding domain-containing protein</fullName>
    </recommendedName>
</protein>
<evidence type="ECO:0000256" key="5">
    <source>
        <dbReference type="SAM" id="MobiDB-lite"/>
    </source>
</evidence>
<keyword evidence="9" id="KW-1185">Reference proteome</keyword>
<dbReference type="Pfam" id="PF01494">
    <property type="entry name" value="FAD_binding_3"/>
    <property type="match status" value="1"/>
</dbReference>
<evidence type="ECO:0000313" key="9">
    <source>
        <dbReference type="Proteomes" id="UP000041254"/>
    </source>
</evidence>
<keyword evidence="3" id="KW-0274">FAD</keyword>
<evidence type="ECO:0000256" key="1">
    <source>
        <dbReference type="ARBA" id="ARBA00001974"/>
    </source>
</evidence>
<evidence type="ECO:0000256" key="2">
    <source>
        <dbReference type="ARBA" id="ARBA00022630"/>
    </source>
</evidence>
<dbReference type="Gene3D" id="3.50.50.60">
    <property type="entry name" value="FAD/NAD(P)-binding domain"/>
    <property type="match status" value="1"/>
</dbReference>
<dbReference type="AlphaFoldDB" id="A0A0G4EQ79"/>
<dbReference type="PRINTS" id="PR00420">
    <property type="entry name" value="RNGMNOXGNASE"/>
</dbReference>
<organism evidence="8 9">
    <name type="scientific">Vitrella brassicaformis (strain CCMP3155)</name>
    <dbReference type="NCBI Taxonomy" id="1169540"/>
    <lineage>
        <taxon>Eukaryota</taxon>
        <taxon>Sar</taxon>
        <taxon>Alveolata</taxon>
        <taxon>Colpodellida</taxon>
        <taxon>Vitrellaceae</taxon>
        <taxon>Vitrella</taxon>
    </lineage>
</organism>
<dbReference type="OrthoDB" id="655030at2759"/>
<evidence type="ECO:0000256" key="4">
    <source>
        <dbReference type="ARBA" id="ARBA00023002"/>
    </source>
</evidence>
<dbReference type="VEuPathDB" id="CryptoDB:Vbra_1512"/>
<keyword evidence="6" id="KW-0812">Transmembrane</keyword>
<dbReference type="SUPFAM" id="SSF51905">
    <property type="entry name" value="FAD/NAD(P)-binding domain"/>
    <property type="match status" value="1"/>
</dbReference>
<evidence type="ECO:0000256" key="3">
    <source>
        <dbReference type="ARBA" id="ARBA00022827"/>
    </source>
</evidence>
<dbReference type="STRING" id="1169540.A0A0G4EQ79"/>
<dbReference type="PANTHER" id="PTHR46496">
    <property type="match status" value="1"/>
</dbReference>
<dbReference type="InterPro" id="IPR036188">
    <property type="entry name" value="FAD/NAD-bd_sf"/>
</dbReference>
<evidence type="ECO:0000256" key="6">
    <source>
        <dbReference type="SAM" id="Phobius"/>
    </source>
</evidence>
<gene>
    <name evidence="8" type="ORF">Vbra_1512</name>
</gene>
<evidence type="ECO:0000259" key="7">
    <source>
        <dbReference type="Pfam" id="PF01494"/>
    </source>
</evidence>